<keyword evidence="3" id="KW-1185">Reference proteome</keyword>
<protein>
    <submittedName>
        <fullName evidence="2">GNAT family N-acetyltransferase</fullName>
    </submittedName>
</protein>
<comment type="caution">
    <text evidence="2">The sequence shown here is derived from an EMBL/GenBank/DDBJ whole genome shotgun (WGS) entry which is preliminary data.</text>
</comment>
<accession>A0ABR6XK39</accession>
<dbReference type="Proteomes" id="UP000643610">
    <property type="component" value="Unassembled WGS sequence"/>
</dbReference>
<evidence type="ECO:0000259" key="1">
    <source>
        <dbReference type="PROSITE" id="PS51186"/>
    </source>
</evidence>
<organism evidence="2 3">
    <name type="scientific">Undibacterium amnicola</name>
    <dbReference type="NCBI Taxonomy" id="1834038"/>
    <lineage>
        <taxon>Bacteria</taxon>
        <taxon>Pseudomonadati</taxon>
        <taxon>Pseudomonadota</taxon>
        <taxon>Betaproteobacteria</taxon>
        <taxon>Burkholderiales</taxon>
        <taxon>Oxalobacteraceae</taxon>
        <taxon>Undibacterium</taxon>
    </lineage>
</organism>
<feature type="domain" description="N-acetyltransferase" evidence="1">
    <location>
        <begin position="1"/>
        <end position="127"/>
    </location>
</feature>
<dbReference type="CDD" id="cd04301">
    <property type="entry name" value="NAT_SF"/>
    <property type="match status" value="1"/>
</dbReference>
<reference evidence="2 3" key="1">
    <citation type="submission" date="2020-08" db="EMBL/GenBank/DDBJ databases">
        <title>Novel species isolated from subtropical streams in China.</title>
        <authorList>
            <person name="Lu H."/>
        </authorList>
    </citation>
    <scope>NUCLEOTIDE SEQUENCE [LARGE SCALE GENOMIC DNA]</scope>
    <source>
        <strain evidence="2 3">KCTC 52442</strain>
    </source>
</reference>
<dbReference type="InterPro" id="IPR000182">
    <property type="entry name" value="GNAT_dom"/>
</dbReference>
<dbReference type="Gene3D" id="3.40.630.30">
    <property type="match status" value="1"/>
</dbReference>
<evidence type="ECO:0000313" key="2">
    <source>
        <dbReference type="EMBL" id="MBC3829887.1"/>
    </source>
</evidence>
<sequence length="131" mass="14781">MSNIRLSVRENILSNPALVTYQMYEDYLGLLGRGWVCELHGEIIGFSYAAMNAHSIWALFIDPKHEGLGAGKGLLQLACQYLFEEGAQTVQLSTNVATRAENFYLAQGWIRGDMKDGDEVYFQLDRATWNL</sequence>
<dbReference type="InterPro" id="IPR016181">
    <property type="entry name" value="Acyl_CoA_acyltransferase"/>
</dbReference>
<proteinExistence type="predicted"/>
<dbReference type="PROSITE" id="PS51186">
    <property type="entry name" value="GNAT"/>
    <property type="match status" value="1"/>
</dbReference>
<evidence type="ECO:0000313" key="3">
    <source>
        <dbReference type="Proteomes" id="UP000643610"/>
    </source>
</evidence>
<dbReference type="Pfam" id="PF00583">
    <property type="entry name" value="Acetyltransf_1"/>
    <property type="match status" value="1"/>
</dbReference>
<dbReference type="EMBL" id="JACOFU010000001">
    <property type="protein sequence ID" value="MBC3829887.1"/>
    <property type="molecule type" value="Genomic_DNA"/>
</dbReference>
<dbReference type="SUPFAM" id="SSF55729">
    <property type="entry name" value="Acyl-CoA N-acyltransferases (Nat)"/>
    <property type="match status" value="1"/>
</dbReference>
<name>A0ABR6XK39_9BURK</name>
<gene>
    <name evidence="2" type="ORF">H8K33_00030</name>
</gene>